<feature type="compositionally biased region" description="Acidic residues" evidence="1">
    <location>
        <begin position="56"/>
        <end position="70"/>
    </location>
</feature>
<accession>A0A1I2ZRI9</accession>
<name>A0A1I2ZRI9_9EURY</name>
<organism evidence="2 3">
    <name type="scientific">Halorubrum aquaticum</name>
    <dbReference type="NCBI Taxonomy" id="387340"/>
    <lineage>
        <taxon>Archaea</taxon>
        <taxon>Methanobacteriati</taxon>
        <taxon>Methanobacteriota</taxon>
        <taxon>Stenosarchaea group</taxon>
        <taxon>Halobacteria</taxon>
        <taxon>Halobacteriales</taxon>
        <taxon>Haloferacaceae</taxon>
        <taxon>Halorubrum</taxon>
    </lineage>
</organism>
<feature type="region of interest" description="Disordered" evidence="1">
    <location>
        <begin position="55"/>
        <end position="76"/>
    </location>
</feature>
<reference evidence="2 3" key="1">
    <citation type="submission" date="2016-10" db="EMBL/GenBank/DDBJ databases">
        <authorList>
            <person name="Varghese N."/>
            <person name="Submissions S."/>
        </authorList>
    </citation>
    <scope>NUCLEOTIDE SEQUENCE [LARGE SCALE GENOMIC DNA]</scope>
    <source>
        <strain evidence="2 3">CGMCC 1.6377</strain>
    </source>
</reference>
<dbReference type="Proteomes" id="UP000323537">
    <property type="component" value="Unassembled WGS sequence"/>
</dbReference>
<evidence type="ECO:0000256" key="1">
    <source>
        <dbReference type="SAM" id="MobiDB-lite"/>
    </source>
</evidence>
<keyword evidence="3" id="KW-1185">Reference proteome</keyword>
<sequence>MGVAKLSVIGQRGVLASHTTLFTDGLVLVMNRRNLLSHIGGGSIVGIAGCLGGAETPDEPEAGNESDGEVDTLTPEIDDQPCPLYETERDSAVCSHTVDTDTASVYIEPNPESSTLDDGTPVDDITLTFYNQSSNELTFNPHSWSIWHNSGTEWEELQQELSGDGRLTTSPDDTHSWSFIEAVESIQEEPAFEPGLYAAELGVPDPENSDEWVACIALVQLDTAE</sequence>
<dbReference type="RefSeq" id="WP_149783469.1">
    <property type="nucleotide sequence ID" value="NZ_BAAADP010000001.1"/>
</dbReference>
<evidence type="ECO:0000313" key="2">
    <source>
        <dbReference type="EMBL" id="SFH40235.1"/>
    </source>
</evidence>
<protein>
    <submittedName>
        <fullName evidence="2">Uncharacterized protein</fullName>
    </submittedName>
</protein>
<dbReference type="OrthoDB" id="201863at2157"/>
<proteinExistence type="predicted"/>
<dbReference type="EMBL" id="FOPZ01000003">
    <property type="protein sequence ID" value="SFH40235.1"/>
    <property type="molecule type" value="Genomic_DNA"/>
</dbReference>
<dbReference type="AlphaFoldDB" id="A0A1I2ZRI9"/>
<evidence type="ECO:0000313" key="3">
    <source>
        <dbReference type="Proteomes" id="UP000323537"/>
    </source>
</evidence>
<gene>
    <name evidence="2" type="ORF">SAMN04488066_10330</name>
</gene>